<protein>
    <submittedName>
        <fullName evidence="1">Uncharacterized protein</fullName>
    </submittedName>
</protein>
<name>A0A9Q3E469_9BASI</name>
<dbReference type="Proteomes" id="UP000765509">
    <property type="component" value="Unassembled WGS sequence"/>
</dbReference>
<dbReference type="EMBL" id="AVOT02022745">
    <property type="protein sequence ID" value="MBW0512345.1"/>
    <property type="molecule type" value="Genomic_DNA"/>
</dbReference>
<evidence type="ECO:0000313" key="2">
    <source>
        <dbReference type="Proteomes" id="UP000765509"/>
    </source>
</evidence>
<evidence type="ECO:0000313" key="1">
    <source>
        <dbReference type="EMBL" id="MBW0512345.1"/>
    </source>
</evidence>
<proteinExistence type="predicted"/>
<keyword evidence="2" id="KW-1185">Reference proteome</keyword>
<dbReference type="AlphaFoldDB" id="A0A9Q3E469"/>
<organism evidence="1 2">
    <name type="scientific">Austropuccinia psidii MF-1</name>
    <dbReference type="NCBI Taxonomy" id="1389203"/>
    <lineage>
        <taxon>Eukaryota</taxon>
        <taxon>Fungi</taxon>
        <taxon>Dikarya</taxon>
        <taxon>Basidiomycota</taxon>
        <taxon>Pucciniomycotina</taxon>
        <taxon>Pucciniomycetes</taxon>
        <taxon>Pucciniales</taxon>
        <taxon>Sphaerophragmiaceae</taxon>
        <taxon>Austropuccinia</taxon>
    </lineage>
</organism>
<gene>
    <name evidence="1" type="ORF">O181_052060</name>
</gene>
<accession>A0A9Q3E469</accession>
<comment type="caution">
    <text evidence="1">The sequence shown here is derived from an EMBL/GenBank/DDBJ whole genome shotgun (WGS) entry which is preliminary data.</text>
</comment>
<reference evidence="1" key="1">
    <citation type="submission" date="2021-03" db="EMBL/GenBank/DDBJ databases">
        <title>Draft genome sequence of rust myrtle Austropuccinia psidii MF-1, a brazilian biotype.</title>
        <authorList>
            <person name="Quecine M.C."/>
            <person name="Pachon D.M.R."/>
            <person name="Bonatelli M.L."/>
            <person name="Correr F.H."/>
            <person name="Franceschini L.M."/>
            <person name="Leite T.F."/>
            <person name="Margarido G.R.A."/>
            <person name="Almeida C.A."/>
            <person name="Ferrarezi J.A."/>
            <person name="Labate C.A."/>
        </authorList>
    </citation>
    <scope>NUCLEOTIDE SEQUENCE</scope>
    <source>
        <strain evidence="1">MF-1</strain>
    </source>
</reference>
<sequence>MYGGMPPYACPGSLVLSRIPTRHRQVLTPVQDPNGLHAKPCTVNPYARAAFQKCQQFLMPVQAPNNSNNFLRQGSLATAPTLPYVGAGTQRFTPKSLRLCRFPKIQKIAYARVGF</sequence>